<evidence type="ECO:0000256" key="2">
    <source>
        <dbReference type="SAM" id="Phobius"/>
    </source>
</evidence>
<feature type="transmembrane region" description="Helical" evidence="2">
    <location>
        <begin position="15"/>
        <end position="36"/>
    </location>
</feature>
<evidence type="ECO:0000313" key="3">
    <source>
        <dbReference type="EMBL" id="AYF94602.1"/>
    </source>
</evidence>
<reference evidence="4" key="1">
    <citation type="submission" date="2018-09" db="EMBL/GenBank/DDBJ databases">
        <title>Complete genome sequence of Streptococcus sp. KCOM 2890 (=JS71).</title>
        <authorList>
            <person name="Kook J.-K."/>
            <person name="Park S.-N."/>
            <person name="Lim Y.K."/>
        </authorList>
    </citation>
    <scope>NUCLEOTIDE SEQUENCE [LARGE SCALE GENOMIC DNA]</scope>
    <source>
        <strain evidence="4">JS71</strain>
    </source>
</reference>
<sequence length="175" mass="19858">MTKEEYLEMKKQARVWFTVNILISLIAITGGSLVIISQSRHIPFLLMSLGAITLMNRVLITPAFNAKKEAEEQHPEWKDLSTKGTKIPVEDFQKGFLISVAALLIVIVGFFMFYRPLPKADPTVSNLTPKDVQILQELEEDIESNTPSNSNSLDIDKAKDLAEEAQRENWLKREE</sequence>
<dbReference type="RefSeq" id="WP_023026759.1">
    <property type="nucleotide sequence ID" value="NZ_CP032620.1"/>
</dbReference>
<keyword evidence="2" id="KW-0812">Transmembrane</keyword>
<evidence type="ECO:0000313" key="4">
    <source>
        <dbReference type="Proteomes" id="UP000277293"/>
    </source>
</evidence>
<feature type="compositionally biased region" description="Polar residues" evidence="1">
    <location>
        <begin position="144"/>
        <end position="153"/>
    </location>
</feature>
<keyword evidence="2" id="KW-1133">Transmembrane helix</keyword>
<organism evidence="3 4">
    <name type="scientific">Streptococcus koreensis</name>
    <dbReference type="NCBI Taxonomy" id="2382163"/>
    <lineage>
        <taxon>Bacteria</taxon>
        <taxon>Bacillati</taxon>
        <taxon>Bacillota</taxon>
        <taxon>Bacilli</taxon>
        <taxon>Lactobacillales</taxon>
        <taxon>Streptococcaceae</taxon>
        <taxon>Streptococcus</taxon>
    </lineage>
</organism>
<keyword evidence="2" id="KW-0472">Membrane</keyword>
<feature type="transmembrane region" description="Helical" evidence="2">
    <location>
        <begin position="42"/>
        <end position="60"/>
    </location>
</feature>
<feature type="region of interest" description="Disordered" evidence="1">
    <location>
        <begin position="140"/>
        <end position="159"/>
    </location>
</feature>
<evidence type="ECO:0000256" key="1">
    <source>
        <dbReference type="SAM" id="MobiDB-lite"/>
    </source>
</evidence>
<dbReference type="Proteomes" id="UP000277293">
    <property type="component" value="Chromosome"/>
</dbReference>
<proteinExistence type="predicted"/>
<protein>
    <submittedName>
        <fullName evidence="3">Uncharacterized protein</fullName>
    </submittedName>
</protein>
<gene>
    <name evidence="3" type="ORF">D7D50_08385</name>
</gene>
<dbReference type="EMBL" id="CP032620">
    <property type="protein sequence ID" value="AYF94602.1"/>
    <property type="molecule type" value="Genomic_DNA"/>
</dbReference>
<feature type="transmembrane region" description="Helical" evidence="2">
    <location>
        <begin position="96"/>
        <end position="114"/>
    </location>
</feature>
<name>A0ABN5PZ88_9STRE</name>
<keyword evidence="4" id="KW-1185">Reference proteome</keyword>
<accession>A0ABN5PZ88</accession>